<dbReference type="EMBL" id="FOKO01000002">
    <property type="protein sequence ID" value="SFC02597.1"/>
    <property type="molecule type" value="Genomic_DNA"/>
</dbReference>
<reference evidence="1 2" key="1">
    <citation type="submission" date="2016-10" db="EMBL/GenBank/DDBJ databases">
        <authorList>
            <person name="Varghese N."/>
            <person name="Submissions S."/>
        </authorList>
    </citation>
    <scope>NUCLEOTIDE SEQUENCE [LARGE SCALE GENOMIC DNA]</scope>
    <source>
        <strain evidence="1 2">CGMCC 1.7012</strain>
    </source>
</reference>
<name>A0AA94H1L5_9ENTR</name>
<organism evidence="1 2">
    <name type="scientific">Kosakonia oryzae</name>
    <dbReference type="NCBI Taxonomy" id="497725"/>
    <lineage>
        <taxon>Bacteria</taxon>
        <taxon>Pseudomonadati</taxon>
        <taxon>Pseudomonadota</taxon>
        <taxon>Gammaproteobacteria</taxon>
        <taxon>Enterobacterales</taxon>
        <taxon>Enterobacteriaceae</taxon>
        <taxon>Kosakonia</taxon>
    </lineage>
</organism>
<dbReference type="Proteomes" id="UP000182314">
    <property type="component" value="Unassembled WGS sequence"/>
</dbReference>
<evidence type="ECO:0000313" key="1">
    <source>
        <dbReference type="EMBL" id="SFC02597.1"/>
    </source>
</evidence>
<comment type="caution">
    <text evidence="1">The sequence shown here is derived from an EMBL/GenBank/DDBJ whole genome shotgun (WGS) entry which is preliminary data.</text>
</comment>
<dbReference type="AlphaFoldDB" id="A0AA94H1L5"/>
<evidence type="ECO:0000313" key="2">
    <source>
        <dbReference type="Proteomes" id="UP000182314"/>
    </source>
</evidence>
<sequence length="73" mass="8332">MSLNLTINSSYQPDHMNGRYLFLPIQPVTNCGLGFTTAPGKLFLASSDGNRFFYSRIFHNHPSYWFAEIMNIA</sequence>
<gene>
    <name evidence="1" type="ORF">SAMN05216286_1340</name>
</gene>
<accession>A0AA94H1L5</accession>
<proteinExistence type="predicted"/>
<protein>
    <submittedName>
        <fullName evidence="1">Uncharacterized protein</fullName>
    </submittedName>
</protein>